<evidence type="ECO:0000313" key="1">
    <source>
        <dbReference type="EMBL" id="MCI0184915.1"/>
    </source>
</evidence>
<proteinExistence type="predicted"/>
<name>A0A9X2AES7_9BACL</name>
<protein>
    <submittedName>
        <fullName evidence="1">Uncharacterized protein</fullName>
    </submittedName>
</protein>
<comment type="caution">
    <text evidence="1">The sequence shown here is derived from an EMBL/GenBank/DDBJ whole genome shotgun (WGS) entry which is preliminary data.</text>
</comment>
<dbReference type="AlphaFoldDB" id="A0A9X2AES7"/>
<keyword evidence="2" id="KW-1185">Reference proteome</keyword>
<dbReference type="Proteomes" id="UP001139263">
    <property type="component" value="Unassembled WGS sequence"/>
</dbReference>
<reference evidence="1" key="1">
    <citation type="submission" date="2022-03" db="EMBL/GenBank/DDBJ databases">
        <title>Draft Genome Sequence of Firmicute Strain S0AB, a Heterotrophic Iron/Sulfur-Oxidizing Extreme Acidophile.</title>
        <authorList>
            <person name="Vergara E."/>
            <person name="Pakostova E."/>
            <person name="Johnson D.B."/>
            <person name="Holmes D.S."/>
        </authorList>
    </citation>
    <scope>NUCLEOTIDE SEQUENCE</scope>
    <source>
        <strain evidence="1">S0AB</strain>
    </source>
</reference>
<gene>
    <name evidence="1" type="ORF">MM817_03212</name>
</gene>
<accession>A0A9X2AES7</accession>
<evidence type="ECO:0000313" key="2">
    <source>
        <dbReference type="Proteomes" id="UP001139263"/>
    </source>
</evidence>
<dbReference type="EMBL" id="JALBUF010000036">
    <property type="protein sequence ID" value="MCI0184915.1"/>
    <property type="molecule type" value="Genomic_DNA"/>
</dbReference>
<organism evidence="1 2">
    <name type="scientific">Sulfoacidibacillus ferrooxidans</name>
    <dbReference type="NCBI Taxonomy" id="2005001"/>
    <lineage>
        <taxon>Bacteria</taxon>
        <taxon>Bacillati</taxon>
        <taxon>Bacillota</taxon>
        <taxon>Bacilli</taxon>
        <taxon>Bacillales</taxon>
        <taxon>Alicyclobacillaceae</taxon>
        <taxon>Sulfoacidibacillus</taxon>
    </lineage>
</organism>
<sequence>MLGVVTCYEEDFLFVQPESVISAATVDRGVGASEPSGPFRE</sequence>